<keyword evidence="2" id="KW-1185">Reference proteome</keyword>
<feature type="compositionally biased region" description="Acidic residues" evidence="1">
    <location>
        <begin position="36"/>
        <end position="53"/>
    </location>
</feature>
<dbReference type="GeneID" id="115630779"/>
<feature type="compositionally biased region" description="Pro residues" evidence="1">
    <location>
        <begin position="20"/>
        <end position="30"/>
    </location>
</feature>
<reference evidence="3" key="1">
    <citation type="submission" date="2025-08" db="UniProtKB">
        <authorList>
            <consortium name="RefSeq"/>
        </authorList>
    </citation>
    <scope>IDENTIFICATION</scope>
    <source>
        <strain evidence="3">11010-0011.00</strain>
        <tissue evidence="3">Whole body</tissue>
    </source>
</reference>
<evidence type="ECO:0000313" key="3">
    <source>
        <dbReference type="RefSeq" id="XP_030383294.1"/>
    </source>
</evidence>
<dbReference type="RefSeq" id="XP_030383294.1">
    <property type="nucleotide sequence ID" value="XM_030527434.1"/>
</dbReference>
<sequence>STAEAALQQPSHRRQLQPRLLPPPIPPPPAGFTYYEDIDSTSDPDGDDDDDDDAVNVRVSYVQHAEVVAQLRECGTTTANLRRRANLQQHLWRLPQRVASALGRMSSNLNCYQPTALQRNNRGTQTNNTKGA</sequence>
<proteinExistence type="predicted"/>
<organism evidence="2 3">
    <name type="scientific">Drosophila lebanonensis</name>
    <name type="common">Fruit fly</name>
    <name type="synonym">Scaptodrosophila lebanonensis</name>
    <dbReference type="NCBI Taxonomy" id="7225"/>
    <lineage>
        <taxon>Eukaryota</taxon>
        <taxon>Metazoa</taxon>
        <taxon>Ecdysozoa</taxon>
        <taxon>Arthropoda</taxon>
        <taxon>Hexapoda</taxon>
        <taxon>Insecta</taxon>
        <taxon>Pterygota</taxon>
        <taxon>Neoptera</taxon>
        <taxon>Endopterygota</taxon>
        <taxon>Diptera</taxon>
        <taxon>Brachycera</taxon>
        <taxon>Muscomorpha</taxon>
        <taxon>Ephydroidea</taxon>
        <taxon>Drosophilidae</taxon>
        <taxon>Scaptodrosophila</taxon>
    </lineage>
</organism>
<protein>
    <submittedName>
        <fullName evidence="3">Uncharacterized protein LOC115630779</fullName>
    </submittedName>
</protein>
<feature type="non-terminal residue" evidence="3">
    <location>
        <position position="1"/>
    </location>
</feature>
<evidence type="ECO:0000256" key="1">
    <source>
        <dbReference type="SAM" id="MobiDB-lite"/>
    </source>
</evidence>
<feature type="region of interest" description="Disordered" evidence="1">
    <location>
        <begin position="113"/>
        <end position="132"/>
    </location>
</feature>
<evidence type="ECO:0000313" key="2">
    <source>
        <dbReference type="Proteomes" id="UP000504634"/>
    </source>
</evidence>
<feature type="region of interest" description="Disordered" evidence="1">
    <location>
        <begin position="1"/>
        <end position="53"/>
    </location>
</feature>
<name>A0A6J2U4K9_DROLE</name>
<dbReference type="Proteomes" id="UP000504634">
    <property type="component" value="Unplaced"/>
</dbReference>
<accession>A0A6J2U4K9</accession>
<gene>
    <name evidence="3" type="primary">LOC115630779</name>
</gene>
<dbReference type="AlphaFoldDB" id="A0A6J2U4K9"/>
<feature type="compositionally biased region" description="Low complexity" evidence="1">
    <location>
        <begin position="118"/>
        <end position="132"/>
    </location>
</feature>